<reference evidence="2 3" key="1">
    <citation type="submission" date="2019-02" db="EMBL/GenBank/DDBJ databases">
        <authorList>
            <person name="Li S.-H."/>
        </authorList>
    </citation>
    <scope>NUCLEOTIDE SEQUENCE [LARGE SCALE GENOMIC DNA]</scope>
    <source>
        <strain evidence="2 3">IMCC14385</strain>
    </source>
</reference>
<dbReference type="InterPro" id="IPR021296">
    <property type="entry name" value="DUF2868"/>
</dbReference>
<dbReference type="Proteomes" id="UP000326287">
    <property type="component" value="Chromosome"/>
</dbReference>
<gene>
    <name evidence="2" type="ORF">EY643_13645</name>
</gene>
<evidence type="ECO:0000313" key="3">
    <source>
        <dbReference type="Proteomes" id="UP000326287"/>
    </source>
</evidence>
<dbReference type="OrthoDB" id="7056210at2"/>
<keyword evidence="1" id="KW-0812">Transmembrane</keyword>
<organism evidence="2 3">
    <name type="scientific">Halioglobus maricola</name>
    <dbReference type="NCBI Taxonomy" id="2601894"/>
    <lineage>
        <taxon>Bacteria</taxon>
        <taxon>Pseudomonadati</taxon>
        <taxon>Pseudomonadota</taxon>
        <taxon>Gammaproteobacteria</taxon>
        <taxon>Cellvibrionales</taxon>
        <taxon>Halieaceae</taxon>
        <taxon>Halioglobus</taxon>
    </lineage>
</organism>
<dbReference type="AlphaFoldDB" id="A0A5P9NMX0"/>
<feature type="transmembrane region" description="Helical" evidence="1">
    <location>
        <begin position="270"/>
        <end position="292"/>
    </location>
</feature>
<feature type="transmembrane region" description="Helical" evidence="1">
    <location>
        <begin position="87"/>
        <end position="107"/>
    </location>
</feature>
<keyword evidence="1" id="KW-0472">Membrane</keyword>
<protein>
    <submittedName>
        <fullName evidence="2">DUF2868 domain-containing protein</fullName>
    </submittedName>
</protein>
<evidence type="ECO:0000256" key="1">
    <source>
        <dbReference type="SAM" id="Phobius"/>
    </source>
</evidence>
<dbReference type="EMBL" id="CP036422">
    <property type="protein sequence ID" value="QFU76614.1"/>
    <property type="molecule type" value="Genomic_DNA"/>
</dbReference>
<evidence type="ECO:0000313" key="2">
    <source>
        <dbReference type="EMBL" id="QFU76614.1"/>
    </source>
</evidence>
<keyword evidence="3" id="KW-1185">Reference proteome</keyword>
<sequence>MWLYSVKRELPMAAEGSSPRLQDLYALGEQMAADREDSLAELRRRDHEIGQDCLAQDDAGRLLYWLRCVHPGDRETSGGIRAETMAVALRLSALLFGALAMAGFLLASKQALVNVLLFLLVFVVLQLLASLVAAITMMRSLRGSPPAVSPLNPARLITRRALPDARYLSENSGAVRLLLLRYGQEFGALFTAGAMVALFGLATVTGFGFVWGSTFALGDEWMVALTGALATPWQGWLPATPLTPEVISATRYYASASDLSLLTEESRAGWWWFLFMCMACYALLPRLVLWVFSRVAYRRELQRAFVAAPGAAAVLSRMRAPAVRTQALEKDVVSDSIVDDIDEGVMLLNWAQAVSTDQVEQLPLLARVPSDNRLEAGLGAPTEDTAAIEVVNAYRPELLLISVKAWEPPMADLADVLAQLNGVPQAALCLVPLAGREVSEHDMEEWLAFAHELDVPALRCEALRWG</sequence>
<name>A0A5P9NMX0_9GAMM</name>
<proteinExistence type="predicted"/>
<feature type="transmembrane region" description="Helical" evidence="1">
    <location>
        <begin position="113"/>
        <end position="135"/>
    </location>
</feature>
<dbReference type="RefSeq" id="WP_153239756.1">
    <property type="nucleotide sequence ID" value="NZ_CP036422.1"/>
</dbReference>
<dbReference type="KEGG" id="halc:EY643_13645"/>
<feature type="transmembrane region" description="Helical" evidence="1">
    <location>
        <begin position="186"/>
        <end position="211"/>
    </location>
</feature>
<keyword evidence="1" id="KW-1133">Transmembrane helix</keyword>
<accession>A0A5P9NMX0</accession>
<dbReference type="Pfam" id="PF11067">
    <property type="entry name" value="DUF2868"/>
    <property type="match status" value="1"/>
</dbReference>